<evidence type="ECO:0000313" key="3">
    <source>
        <dbReference type="Proteomes" id="UP000190648"/>
    </source>
</evidence>
<name>A0A1V4JVZ7_PATFA</name>
<reference evidence="2 3" key="1">
    <citation type="submission" date="2016-02" db="EMBL/GenBank/DDBJ databases">
        <title>Band-tailed pigeon sequencing and assembly.</title>
        <authorList>
            <person name="Soares A.E."/>
            <person name="Novak B.J."/>
            <person name="Rice E.S."/>
            <person name="O'Connell B."/>
            <person name="Chang D."/>
            <person name="Weber S."/>
            <person name="Shapiro B."/>
        </authorList>
    </citation>
    <scope>NUCLEOTIDE SEQUENCE [LARGE SCALE GENOMIC DNA]</scope>
    <source>
        <strain evidence="2">BTP2013</strain>
        <tissue evidence="2">Blood</tissue>
    </source>
</reference>
<sequence>MGLTLGSGTAWGFGKTQAMGTRRLAERLRAAASGCSRRRVPSAVPPEPRPREPLRHGSLWQFCRSFKEE</sequence>
<dbReference type="Proteomes" id="UP000190648">
    <property type="component" value="Unassembled WGS sequence"/>
</dbReference>
<protein>
    <submittedName>
        <fullName evidence="2">Uncharacterized protein</fullName>
    </submittedName>
</protein>
<dbReference type="AlphaFoldDB" id="A0A1V4JVZ7"/>
<proteinExistence type="predicted"/>
<comment type="caution">
    <text evidence="2">The sequence shown here is derived from an EMBL/GenBank/DDBJ whole genome shotgun (WGS) entry which is preliminary data.</text>
</comment>
<keyword evidence="3" id="KW-1185">Reference proteome</keyword>
<evidence type="ECO:0000256" key="1">
    <source>
        <dbReference type="SAM" id="MobiDB-lite"/>
    </source>
</evidence>
<evidence type="ECO:0000313" key="2">
    <source>
        <dbReference type="EMBL" id="OPJ76245.1"/>
    </source>
</evidence>
<gene>
    <name evidence="2" type="ORF">AV530_004023</name>
</gene>
<accession>A0A1V4JVZ7</accession>
<organism evidence="2 3">
    <name type="scientific">Patagioenas fasciata monilis</name>
    <dbReference type="NCBI Taxonomy" id="372326"/>
    <lineage>
        <taxon>Eukaryota</taxon>
        <taxon>Metazoa</taxon>
        <taxon>Chordata</taxon>
        <taxon>Craniata</taxon>
        <taxon>Vertebrata</taxon>
        <taxon>Euteleostomi</taxon>
        <taxon>Archelosauria</taxon>
        <taxon>Archosauria</taxon>
        <taxon>Dinosauria</taxon>
        <taxon>Saurischia</taxon>
        <taxon>Theropoda</taxon>
        <taxon>Coelurosauria</taxon>
        <taxon>Aves</taxon>
        <taxon>Neognathae</taxon>
        <taxon>Neoaves</taxon>
        <taxon>Columbimorphae</taxon>
        <taxon>Columbiformes</taxon>
        <taxon>Columbidae</taxon>
        <taxon>Patagioenas</taxon>
    </lineage>
</organism>
<dbReference type="EMBL" id="LSYS01005888">
    <property type="protein sequence ID" value="OPJ76245.1"/>
    <property type="molecule type" value="Genomic_DNA"/>
</dbReference>
<feature type="region of interest" description="Disordered" evidence="1">
    <location>
        <begin position="30"/>
        <end position="55"/>
    </location>
</feature>